<evidence type="ECO:0000313" key="2">
    <source>
        <dbReference type="Proteomes" id="UP000831534"/>
    </source>
</evidence>
<keyword evidence="2" id="KW-1185">Reference proteome</keyword>
<sequence>MMLLRCGLEIARIVAQSLPVFTKTFAFAAQRVQNTAFFTTGLETR</sequence>
<organism evidence="1 2">
    <name type="scientific">Conchiformibius kuhniae</name>
    <dbReference type="NCBI Taxonomy" id="211502"/>
    <lineage>
        <taxon>Bacteria</taxon>
        <taxon>Pseudomonadati</taxon>
        <taxon>Pseudomonadota</taxon>
        <taxon>Betaproteobacteria</taxon>
        <taxon>Neisseriales</taxon>
        <taxon>Neisseriaceae</taxon>
        <taxon>Conchiformibius</taxon>
    </lineage>
</organism>
<protein>
    <submittedName>
        <fullName evidence="1">Uncharacterized protein</fullName>
    </submittedName>
</protein>
<reference evidence="1 2" key="1">
    <citation type="journal article" date="2022" name="Res Sq">
        <title>Evolution of multicellular longitudinally dividing oral cavity symbionts (Neisseriaceae).</title>
        <authorList>
            <person name="Nyongesa S."/>
            <person name="Weber P."/>
            <person name="Bernet E."/>
            <person name="Pullido F."/>
            <person name="Nieckarz M."/>
            <person name="Delaby M."/>
            <person name="Nieves C."/>
            <person name="Viehboeck T."/>
            <person name="Krause N."/>
            <person name="Rivera-Millot A."/>
            <person name="Nakamura A."/>
            <person name="Vischer N."/>
            <person name="VanNieuwenhze M."/>
            <person name="Brun Y."/>
            <person name="Cava F."/>
            <person name="Bulgheresi S."/>
            <person name="Veyrier F."/>
        </authorList>
    </citation>
    <scope>NUCLEOTIDE SEQUENCE [LARGE SCALE GENOMIC DNA]</scope>
    <source>
        <strain evidence="1 2">17694</strain>
    </source>
</reference>
<dbReference type="AlphaFoldDB" id="A0ABD8B6N4"/>
<accession>A0ABD8B6N4</accession>
<dbReference type="KEGG" id="ckh:LVJ77_12345"/>
<dbReference type="Proteomes" id="UP000831534">
    <property type="component" value="Chromosome"/>
</dbReference>
<evidence type="ECO:0000313" key="1">
    <source>
        <dbReference type="EMBL" id="XHH49670.1"/>
    </source>
</evidence>
<name>A0ABD8B6N4_9NEIS</name>
<dbReference type="RefSeq" id="WP_156900821.1">
    <property type="nucleotide sequence ID" value="NZ_CP091521.1"/>
</dbReference>
<gene>
    <name evidence="1" type="ORF">LVJ77_12345</name>
</gene>
<proteinExistence type="predicted"/>
<dbReference type="EMBL" id="CP091521">
    <property type="protein sequence ID" value="XHH49670.1"/>
    <property type="molecule type" value="Genomic_DNA"/>
</dbReference>